<evidence type="ECO:0000256" key="1">
    <source>
        <dbReference type="SAM" id="SignalP"/>
    </source>
</evidence>
<keyword evidence="3" id="KW-1185">Reference proteome</keyword>
<keyword evidence="1" id="KW-0732">Signal</keyword>
<feature type="chain" id="PRO_5040381727" evidence="1">
    <location>
        <begin position="22"/>
        <end position="89"/>
    </location>
</feature>
<reference evidence="2" key="1">
    <citation type="journal article" date="2020" name="Stud. Mycol.">
        <title>101 Dothideomycetes genomes: a test case for predicting lifestyles and emergence of pathogens.</title>
        <authorList>
            <person name="Haridas S."/>
            <person name="Albert R."/>
            <person name="Binder M."/>
            <person name="Bloem J."/>
            <person name="Labutti K."/>
            <person name="Salamov A."/>
            <person name="Andreopoulos B."/>
            <person name="Baker S."/>
            <person name="Barry K."/>
            <person name="Bills G."/>
            <person name="Bluhm B."/>
            <person name="Cannon C."/>
            <person name="Castanera R."/>
            <person name="Culley D."/>
            <person name="Daum C."/>
            <person name="Ezra D."/>
            <person name="Gonzalez J."/>
            <person name="Henrissat B."/>
            <person name="Kuo A."/>
            <person name="Liang C."/>
            <person name="Lipzen A."/>
            <person name="Lutzoni F."/>
            <person name="Magnuson J."/>
            <person name="Mondo S."/>
            <person name="Nolan M."/>
            <person name="Ohm R."/>
            <person name="Pangilinan J."/>
            <person name="Park H.-J."/>
            <person name="Ramirez L."/>
            <person name="Alfaro M."/>
            <person name="Sun H."/>
            <person name="Tritt A."/>
            <person name="Yoshinaga Y."/>
            <person name="Zwiers L.-H."/>
            <person name="Turgeon B."/>
            <person name="Goodwin S."/>
            <person name="Spatafora J."/>
            <person name="Crous P."/>
            <person name="Grigoriev I."/>
        </authorList>
    </citation>
    <scope>NUCLEOTIDE SEQUENCE</scope>
    <source>
        <strain evidence="2">CBS 116435</strain>
    </source>
</reference>
<dbReference type="EMBL" id="MU003880">
    <property type="protein sequence ID" value="KAF2716345.1"/>
    <property type="molecule type" value="Genomic_DNA"/>
</dbReference>
<evidence type="ECO:0000313" key="3">
    <source>
        <dbReference type="Proteomes" id="UP000799441"/>
    </source>
</evidence>
<feature type="signal peptide" evidence="1">
    <location>
        <begin position="1"/>
        <end position="21"/>
    </location>
</feature>
<dbReference type="AlphaFoldDB" id="A0A9P4PYW7"/>
<gene>
    <name evidence="2" type="ORF">K431DRAFT_316615</name>
</gene>
<name>A0A9P4PYW7_9PEZI</name>
<dbReference type="Proteomes" id="UP000799441">
    <property type="component" value="Unassembled WGS sequence"/>
</dbReference>
<proteinExistence type="predicted"/>
<protein>
    <submittedName>
        <fullName evidence="2">Uncharacterized protein</fullName>
    </submittedName>
</protein>
<organism evidence="2 3">
    <name type="scientific">Polychaeton citri CBS 116435</name>
    <dbReference type="NCBI Taxonomy" id="1314669"/>
    <lineage>
        <taxon>Eukaryota</taxon>
        <taxon>Fungi</taxon>
        <taxon>Dikarya</taxon>
        <taxon>Ascomycota</taxon>
        <taxon>Pezizomycotina</taxon>
        <taxon>Dothideomycetes</taxon>
        <taxon>Dothideomycetidae</taxon>
        <taxon>Capnodiales</taxon>
        <taxon>Capnodiaceae</taxon>
        <taxon>Polychaeton</taxon>
    </lineage>
</organism>
<comment type="caution">
    <text evidence="2">The sequence shown here is derived from an EMBL/GenBank/DDBJ whole genome shotgun (WGS) entry which is preliminary data.</text>
</comment>
<sequence>MFTLIRESLIGMALLAMIGVSAPPAEVPGSRSVEVRSSCLGGNYFKCVTYLEEPCGLRCVDPDDELEASICQIECITEAQKHCSDYCSF</sequence>
<accession>A0A9P4PYW7</accession>
<evidence type="ECO:0000313" key="2">
    <source>
        <dbReference type="EMBL" id="KAF2716345.1"/>
    </source>
</evidence>